<protein>
    <submittedName>
        <fullName evidence="2">Short chain dehydrogenase/reductase family protein</fullName>
        <ecNumber evidence="2">1.2.1.-</ecNumber>
    </submittedName>
</protein>
<evidence type="ECO:0000313" key="2">
    <source>
        <dbReference type="EMBL" id="SUD67449.1"/>
    </source>
</evidence>
<dbReference type="GO" id="GO:0016491">
    <property type="term" value="F:oxidoreductase activity"/>
    <property type="evidence" value="ECO:0007669"/>
    <property type="project" value="UniProtKB-KW"/>
</dbReference>
<dbReference type="InterPro" id="IPR002347">
    <property type="entry name" value="SDR_fam"/>
</dbReference>
<proteinExistence type="inferred from homology"/>
<dbReference type="RefSeq" id="WP_115273611.1">
    <property type="nucleotide sequence ID" value="NZ_UGUY01000001.1"/>
</dbReference>
<dbReference type="Proteomes" id="UP000254602">
    <property type="component" value="Unassembled WGS sequence"/>
</dbReference>
<gene>
    <name evidence="2" type="primary">acr1</name>
    <name evidence="2" type="ORF">NCTC7914_01538</name>
</gene>
<dbReference type="AlphaFoldDB" id="A0A379KIQ6"/>
<sequence>MHLSLNGKRALISGSMAGQGLSTAIDLAAAGAEVVLNDRTQALVDAALRAVRERLPKARIIGVAADLGTEQGVQALLQQVPHTDILVNNGTRDVARRLQRHYARGMAERKWGQVIHLGGESERSQQPEAFAQYPVQ</sequence>
<accession>A0A379KIQ6</accession>
<dbReference type="SUPFAM" id="SSF51735">
    <property type="entry name" value="NAD(P)-binding Rossmann-fold domains"/>
    <property type="match status" value="1"/>
</dbReference>
<evidence type="ECO:0000313" key="3">
    <source>
        <dbReference type="Proteomes" id="UP000254602"/>
    </source>
</evidence>
<dbReference type="Pfam" id="PF00106">
    <property type="entry name" value="adh_short"/>
    <property type="match status" value="1"/>
</dbReference>
<dbReference type="EMBL" id="UGUY01000001">
    <property type="protein sequence ID" value="SUD67449.1"/>
    <property type="molecule type" value="Genomic_DNA"/>
</dbReference>
<dbReference type="PANTHER" id="PTHR42879">
    <property type="entry name" value="3-OXOACYL-(ACYL-CARRIER-PROTEIN) REDUCTASE"/>
    <property type="match status" value="1"/>
</dbReference>
<evidence type="ECO:0000256" key="1">
    <source>
        <dbReference type="ARBA" id="ARBA00006484"/>
    </source>
</evidence>
<dbReference type="InterPro" id="IPR050259">
    <property type="entry name" value="SDR"/>
</dbReference>
<organism evidence="2 3">
    <name type="scientific">Pseudomonas putida</name>
    <name type="common">Arthrobacter siderocapsulatus</name>
    <dbReference type="NCBI Taxonomy" id="303"/>
    <lineage>
        <taxon>Bacteria</taxon>
        <taxon>Pseudomonadati</taxon>
        <taxon>Pseudomonadota</taxon>
        <taxon>Gammaproteobacteria</taxon>
        <taxon>Pseudomonadales</taxon>
        <taxon>Pseudomonadaceae</taxon>
        <taxon>Pseudomonas</taxon>
    </lineage>
</organism>
<dbReference type="InterPro" id="IPR036291">
    <property type="entry name" value="NAD(P)-bd_dom_sf"/>
</dbReference>
<comment type="similarity">
    <text evidence="1">Belongs to the short-chain dehydrogenases/reductases (SDR) family.</text>
</comment>
<name>A0A379KIQ6_PSEPU</name>
<keyword evidence="2" id="KW-0560">Oxidoreductase</keyword>
<dbReference type="Gene3D" id="3.40.50.720">
    <property type="entry name" value="NAD(P)-binding Rossmann-like Domain"/>
    <property type="match status" value="1"/>
</dbReference>
<dbReference type="EC" id="1.2.1.-" evidence="2"/>
<reference evidence="2 3" key="1">
    <citation type="submission" date="2018-06" db="EMBL/GenBank/DDBJ databases">
        <authorList>
            <consortium name="Pathogen Informatics"/>
            <person name="Doyle S."/>
        </authorList>
    </citation>
    <scope>NUCLEOTIDE SEQUENCE [LARGE SCALE GENOMIC DNA]</scope>
    <source>
        <strain evidence="2 3">NCTC7914</strain>
    </source>
</reference>